<dbReference type="InterPro" id="IPR043143">
    <property type="entry name" value="Mal/L-sulf/L-lact_DH-like_NADP"/>
</dbReference>
<comment type="similarity">
    <text evidence="1">Belongs to the LDH2/MDH2 oxidoreductase family.</text>
</comment>
<dbReference type="Gene3D" id="3.30.1370.60">
    <property type="entry name" value="Hypothetical oxidoreductase yiak, domain 2"/>
    <property type="match status" value="1"/>
</dbReference>
<dbReference type="InterPro" id="IPR043144">
    <property type="entry name" value="Mal/L-sulf/L-lact_DH-like_ah"/>
</dbReference>
<proteinExistence type="inferred from homology"/>
<evidence type="ECO:0000256" key="1">
    <source>
        <dbReference type="ARBA" id="ARBA00006056"/>
    </source>
</evidence>
<dbReference type="InterPro" id="IPR003767">
    <property type="entry name" value="Malate/L-lactate_DH-like"/>
</dbReference>
<evidence type="ECO:0000313" key="4">
    <source>
        <dbReference type="Proteomes" id="UP000831775"/>
    </source>
</evidence>
<dbReference type="PANTHER" id="PTHR11091">
    <property type="entry name" value="OXIDOREDUCTASE-RELATED"/>
    <property type="match status" value="1"/>
</dbReference>
<sequence length="333" mass="33904">MKIQVSELEATVVAGVEKLGYTGEEARIIADVLLYAQLRGNNQGISKIATGGVPKADAVAPFRVVTETKCGALLSGGHSMVASVRAADKAVDLARTHGVGVVASNNTRTSSGSIGYFARRIADAGYIALVTVANGGWAAVAPFGSAEPKLGTNPLAYAFPYDGGAVVFDTATAAAAYYGVVEAMLKGEPLPEGVGLNALGEPTTNAAEVLGTGDGEAVGGALTTFAGHKGFGLSLLVQLLGSAFALAGFPGGHEEDGAGTFVLAIDPGLLAGTDEYLTRSRELIDSIRSAKPIAGQRVSLPGERGDAIAAEAERTGEIEIADAIWNELVRFVS</sequence>
<dbReference type="EMBL" id="CP095043">
    <property type="protein sequence ID" value="UOQ59313.1"/>
    <property type="molecule type" value="Genomic_DNA"/>
</dbReference>
<evidence type="ECO:0000313" key="3">
    <source>
        <dbReference type="EMBL" id="UOQ59313.1"/>
    </source>
</evidence>
<keyword evidence="2" id="KW-0560">Oxidoreductase</keyword>
<protein>
    <submittedName>
        <fullName evidence="3">Ldh family oxidoreductase</fullName>
    </submittedName>
</protein>
<dbReference type="PANTHER" id="PTHR11091:SF0">
    <property type="entry name" value="MALATE DEHYDROGENASE"/>
    <property type="match status" value="1"/>
</dbReference>
<dbReference type="Proteomes" id="UP000831775">
    <property type="component" value="Chromosome"/>
</dbReference>
<dbReference type="InterPro" id="IPR036111">
    <property type="entry name" value="Mal/L-sulfo/L-lacto_DH-like_sf"/>
</dbReference>
<organism evidence="3 4">
    <name type="scientific">Leucobacter rhizosphaerae</name>
    <dbReference type="NCBI Taxonomy" id="2932245"/>
    <lineage>
        <taxon>Bacteria</taxon>
        <taxon>Bacillati</taxon>
        <taxon>Actinomycetota</taxon>
        <taxon>Actinomycetes</taxon>
        <taxon>Micrococcales</taxon>
        <taxon>Microbacteriaceae</taxon>
        <taxon>Leucobacter</taxon>
    </lineage>
</organism>
<evidence type="ECO:0000256" key="2">
    <source>
        <dbReference type="ARBA" id="ARBA00023002"/>
    </source>
</evidence>
<reference evidence="3 4" key="1">
    <citation type="submission" date="2022-04" db="EMBL/GenBank/DDBJ databases">
        <title>Leucobacter sp. isolated from rhizosphere of onion.</title>
        <authorList>
            <person name="Won M."/>
            <person name="Lee C.-M."/>
            <person name="Woen H.-Y."/>
            <person name="Kwon S.-W."/>
        </authorList>
    </citation>
    <scope>NUCLEOTIDE SEQUENCE [LARGE SCALE GENOMIC DNA]</scope>
    <source>
        <strain evidence="3 4">H25R-14</strain>
    </source>
</reference>
<dbReference type="Pfam" id="PF02615">
    <property type="entry name" value="Ldh_2"/>
    <property type="match status" value="1"/>
</dbReference>
<dbReference type="Gene3D" id="1.10.1530.10">
    <property type="match status" value="1"/>
</dbReference>
<dbReference type="RefSeq" id="WP_244684248.1">
    <property type="nucleotide sequence ID" value="NZ_CP095043.1"/>
</dbReference>
<name>A0ABY4FSN0_9MICO</name>
<gene>
    <name evidence="3" type="ORF">MUN76_09600</name>
</gene>
<dbReference type="SUPFAM" id="SSF89733">
    <property type="entry name" value="L-sulfolactate dehydrogenase-like"/>
    <property type="match status" value="1"/>
</dbReference>
<accession>A0ABY4FSN0</accession>
<keyword evidence="4" id="KW-1185">Reference proteome</keyword>